<keyword evidence="1" id="KW-1133">Transmembrane helix</keyword>
<dbReference type="Proteomes" id="UP000780801">
    <property type="component" value="Unassembled WGS sequence"/>
</dbReference>
<keyword evidence="1" id="KW-0472">Membrane</keyword>
<reference evidence="2" key="1">
    <citation type="journal article" date="2020" name="Fungal Divers.">
        <title>Resolving the Mortierellaceae phylogeny through synthesis of multi-gene phylogenetics and phylogenomics.</title>
        <authorList>
            <person name="Vandepol N."/>
            <person name="Liber J."/>
            <person name="Desiro A."/>
            <person name="Na H."/>
            <person name="Kennedy M."/>
            <person name="Barry K."/>
            <person name="Grigoriev I.V."/>
            <person name="Miller A.N."/>
            <person name="O'Donnell K."/>
            <person name="Stajich J.E."/>
            <person name="Bonito G."/>
        </authorList>
    </citation>
    <scope>NUCLEOTIDE SEQUENCE</scope>
    <source>
        <strain evidence="2">KOD1015</strain>
    </source>
</reference>
<keyword evidence="3" id="KW-1185">Reference proteome</keyword>
<feature type="transmembrane region" description="Helical" evidence="1">
    <location>
        <begin position="56"/>
        <end position="74"/>
    </location>
</feature>
<dbReference type="EMBL" id="JAABOA010000954">
    <property type="protein sequence ID" value="KAF9582706.1"/>
    <property type="molecule type" value="Genomic_DNA"/>
</dbReference>
<feature type="transmembrane region" description="Helical" evidence="1">
    <location>
        <begin position="86"/>
        <end position="107"/>
    </location>
</feature>
<evidence type="ECO:0000313" key="2">
    <source>
        <dbReference type="EMBL" id="KAF9582706.1"/>
    </source>
</evidence>
<proteinExistence type="predicted"/>
<keyword evidence="1" id="KW-0812">Transmembrane</keyword>
<accession>A0A9P6FX42</accession>
<gene>
    <name evidence="2" type="ORF">BGW38_010868</name>
</gene>
<feature type="transmembrane region" description="Helical" evidence="1">
    <location>
        <begin position="12"/>
        <end position="36"/>
    </location>
</feature>
<sequence>MLRPETSQVILRWLRIIIIFASFATGLTLAGYYGANIKLRQATRFMGPPTVDWQEWVEYVSLGIVFVSYIYSMIGRRFIHKLIRSILLAAITIFWLYCTLSAVKILHETPPSMFKKWGCLKVDKLCLVSKAAVVMQAVCGLFVVIEIPFSFMVNGLDDRLRFWQKK</sequence>
<feature type="transmembrane region" description="Helical" evidence="1">
    <location>
        <begin position="133"/>
        <end position="156"/>
    </location>
</feature>
<organism evidence="2 3">
    <name type="scientific">Lunasporangiospora selenospora</name>
    <dbReference type="NCBI Taxonomy" id="979761"/>
    <lineage>
        <taxon>Eukaryota</taxon>
        <taxon>Fungi</taxon>
        <taxon>Fungi incertae sedis</taxon>
        <taxon>Mucoromycota</taxon>
        <taxon>Mortierellomycotina</taxon>
        <taxon>Mortierellomycetes</taxon>
        <taxon>Mortierellales</taxon>
        <taxon>Mortierellaceae</taxon>
        <taxon>Lunasporangiospora</taxon>
    </lineage>
</organism>
<dbReference type="AlphaFoldDB" id="A0A9P6FX42"/>
<evidence type="ECO:0000256" key="1">
    <source>
        <dbReference type="SAM" id="Phobius"/>
    </source>
</evidence>
<name>A0A9P6FX42_9FUNG</name>
<protein>
    <submittedName>
        <fullName evidence="2">Uncharacterized protein</fullName>
    </submittedName>
</protein>
<dbReference type="OrthoDB" id="2400828at2759"/>
<evidence type="ECO:0000313" key="3">
    <source>
        <dbReference type="Proteomes" id="UP000780801"/>
    </source>
</evidence>
<comment type="caution">
    <text evidence="2">The sequence shown here is derived from an EMBL/GenBank/DDBJ whole genome shotgun (WGS) entry which is preliminary data.</text>
</comment>